<evidence type="ECO:0000256" key="1">
    <source>
        <dbReference type="ARBA" id="ARBA00004651"/>
    </source>
</evidence>
<feature type="domain" description="Mechanosensitive ion channel MscS C-terminal" evidence="9">
    <location>
        <begin position="623"/>
        <end position="738"/>
    </location>
</feature>
<dbReference type="InterPro" id="IPR006685">
    <property type="entry name" value="MscS_channel_2nd"/>
</dbReference>
<keyword evidence="3" id="KW-1003">Cell membrane</keyword>
<dbReference type="Pfam" id="PF00924">
    <property type="entry name" value="MS_channel_2nd"/>
    <property type="match status" value="1"/>
</dbReference>
<feature type="transmembrane region" description="Helical" evidence="7">
    <location>
        <begin position="501"/>
        <end position="521"/>
    </location>
</feature>
<evidence type="ECO:0000259" key="10">
    <source>
        <dbReference type="Pfam" id="PF21088"/>
    </source>
</evidence>
<keyword evidence="4 7" id="KW-0812">Transmembrane</keyword>
<organism evidence="11 12">
    <name type="scientific">Helicobacter didelphidarum</name>
    <dbReference type="NCBI Taxonomy" id="2040648"/>
    <lineage>
        <taxon>Bacteria</taxon>
        <taxon>Pseudomonadati</taxon>
        <taxon>Campylobacterota</taxon>
        <taxon>Epsilonproteobacteria</taxon>
        <taxon>Campylobacterales</taxon>
        <taxon>Helicobacteraceae</taxon>
        <taxon>Helicobacter</taxon>
    </lineage>
</organism>
<feature type="transmembrane region" description="Helical" evidence="7">
    <location>
        <begin position="458"/>
        <end position="481"/>
    </location>
</feature>
<feature type="transmembrane region" description="Helical" evidence="7">
    <location>
        <begin position="374"/>
        <end position="395"/>
    </location>
</feature>
<dbReference type="Gene3D" id="1.10.287.1260">
    <property type="match status" value="1"/>
</dbReference>
<evidence type="ECO:0000256" key="5">
    <source>
        <dbReference type="ARBA" id="ARBA00022989"/>
    </source>
</evidence>
<evidence type="ECO:0000313" key="12">
    <source>
        <dbReference type="Proteomes" id="UP000256379"/>
    </source>
</evidence>
<dbReference type="AlphaFoldDB" id="A0A3D8ILJ3"/>
<dbReference type="InterPro" id="IPR023408">
    <property type="entry name" value="MscS_beta-dom_sf"/>
</dbReference>
<dbReference type="InterPro" id="IPR010920">
    <property type="entry name" value="LSM_dom_sf"/>
</dbReference>
<dbReference type="GO" id="GO:0008381">
    <property type="term" value="F:mechanosensitive monoatomic ion channel activity"/>
    <property type="evidence" value="ECO:0007669"/>
    <property type="project" value="UniProtKB-ARBA"/>
</dbReference>
<evidence type="ECO:0000259" key="8">
    <source>
        <dbReference type="Pfam" id="PF00924"/>
    </source>
</evidence>
<feature type="domain" description="Mechanosensitive ion channel MscS" evidence="8">
    <location>
        <begin position="549"/>
        <end position="616"/>
    </location>
</feature>
<dbReference type="InterPro" id="IPR049142">
    <property type="entry name" value="MS_channel_1st"/>
</dbReference>
<evidence type="ECO:0000259" key="9">
    <source>
        <dbReference type="Pfam" id="PF21082"/>
    </source>
</evidence>
<dbReference type="OrthoDB" id="9775207at2"/>
<dbReference type="InterPro" id="IPR045042">
    <property type="entry name" value="YnaI-like"/>
</dbReference>
<name>A0A3D8ILJ3_9HELI</name>
<gene>
    <name evidence="11" type="ORF">CQA53_05850</name>
</gene>
<dbReference type="InterPro" id="IPR011014">
    <property type="entry name" value="MscS_channel_TM-2"/>
</dbReference>
<dbReference type="SUPFAM" id="SSF50182">
    <property type="entry name" value="Sm-like ribonucleoproteins"/>
    <property type="match status" value="1"/>
</dbReference>
<protein>
    <recommendedName>
        <fullName evidence="13">Mechanosensitive ion channel family protein</fullName>
    </recommendedName>
</protein>
<feature type="transmembrane region" description="Helical" evidence="7">
    <location>
        <begin position="83"/>
        <end position="100"/>
    </location>
</feature>
<accession>A0A3D8ILJ3</accession>
<evidence type="ECO:0000256" key="6">
    <source>
        <dbReference type="ARBA" id="ARBA00023136"/>
    </source>
</evidence>
<comment type="similarity">
    <text evidence="2">Belongs to the MscS (TC 1.A.23) family.</text>
</comment>
<evidence type="ECO:0000256" key="4">
    <source>
        <dbReference type="ARBA" id="ARBA00022692"/>
    </source>
</evidence>
<evidence type="ECO:0000256" key="3">
    <source>
        <dbReference type="ARBA" id="ARBA00022475"/>
    </source>
</evidence>
<proteinExistence type="inferred from homology"/>
<feature type="domain" description="Mechanosensitive ion channel transmembrane helices 2/3" evidence="10">
    <location>
        <begin position="507"/>
        <end position="547"/>
    </location>
</feature>
<evidence type="ECO:0000256" key="2">
    <source>
        <dbReference type="ARBA" id="ARBA00008017"/>
    </source>
</evidence>
<feature type="transmembrane region" description="Helical" evidence="7">
    <location>
        <begin position="432"/>
        <end position="452"/>
    </location>
</feature>
<keyword evidence="6 7" id="KW-0472">Membrane</keyword>
<dbReference type="Pfam" id="PF21088">
    <property type="entry name" value="MS_channel_1st"/>
    <property type="match status" value="1"/>
</dbReference>
<sequence>MNITKRKSIFAQVENFKKDYKINILRQWLHICYFSISYYTAFLSSSLHSIQKRFYYCIHQAIQKLSFIFPKYSLKRMTTSMRLLLALSLCVLTFTTNLYAHNTTTQVAESNKKFILHHTKNGADFEESFDFIIDSLIKVNWLLRFVKEQDLSTITIESDKGLTDNTIEDTNQTIDSHTQNINHESIPNIANLKYLDVEELKETKNIMLQSLPVHIINNKKPIVFNAANNVTEYKKQEIVFNESNILHNDFLAMRTNLIMQDLNAQKIFFTTIDLLRKQLDFFSEQTKAKDILNPAIIKLKELPNKFDIAQSLPNKQQKILKEQENRYLNTLASYIEILSYLELKSVELVPQNTIWNLTVQWILDEVASIIPINYSNLIVAKIIVSILLFLILWVWRKLIAKVIMYFMDFIVHISKQDKNLHTQIQKQILKPISLWLLAWSINVSIEILYYPTLEPERIANWFSIFYVINIAWLFIVIVKSYGVALIDSIAQKSNDGFRREIINLILKIFYSIIIIITILIILKKLGFNVSAIIASLGLGGLAVALAIKDILANFFASVMLLLDDSFSQGDWITSGNIEGSIVEIGLRRTTIRTVDNALLFVPNYELTGKAIKNWNRRKEGRRIKISVGVTYDATPEKLQLCVNKITEMLKNHPEIATETNRSAILDEADHRLALRQNIISIDDFLGYKNSMYVCVESLADSSINILIDCFSKSVGKADFLRVQENIIFKIMDIVKECELSFAFPSQSVYVENLPPFKNV</sequence>
<dbReference type="Gene3D" id="2.30.30.60">
    <property type="match status" value="1"/>
</dbReference>
<evidence type="ECO:0000313" key="11">
    <source>
        <dbReference type="EMBL" id="RDU65815.1"/>
    </source>
</evidence>
<dbReference type="Pfam" id="PF21082">
    <property type="entry name" value="MS_channel_3rd"/>
    <property type="match status" value="1"/>
</dbReference>
<dbReference type="PANTHER" id="PTHR43634:SF2">
    <property type="entry name" value="LOW CONDUCTANCE MECHANOSENSITIVE CHANNEL YNAI"/>
    <property type="match status" value="1"/>
</dbReference>
<dbReference type="SUPFAM" id="SSF82689">
    <property type="entry name" value="Mechanosensitive channel protein MscS (YggB), C-terminal domain"/>
    <property type="match status" value="1"/>
</dbReference>
<dbReference type="GO" id="GO:0005886">
    <property type="term" value="C:plasma membrane"/>
    <property type="evidence" value="ECO:0007669"/>
    <property type="project" value="UniProtKB-SubCell"/>
</dbReference>
<comment type="caution">
    <text evidence="11">The sequence shown here is derived from an EMBL/GenBank/DDBJ whole genome shotgun (WGS) entry which is preliminary data.</text>
</comment>
<dbReference type="Gene3D" id="3.30.70.100">
    <property type="match status" value="1"/>
</dbReference>
<dbReference type="PANTHER" id="PTHR43634">
    <property type="entry name" value="OW CONDUCTANCE MECHANOSENSITIVE CHANNEL"/>
    <property type="match status" value="1"/>
</dbReference>
<evidence type="ECO:0008006" key="13">
    <source>
        <dbReference type="Google" id="ProtNLM"/>
    </source>
</evidence>
<feature type="transmembrane region" description="Helical" evidence="7">
    <location>
        <begin position="527"/>
        <end position="547"/>
    </location>
</feature>
<dbReference type="InterPro" id="IPR011066">
    <property type="entry name" value="MscS_channel_C_sf"/>
</dbReference>
<dbReference type="EMBL" id="NXLQ01000010">
    <property type="protein sequence ID" value="RDU65815.1"/>
    <property type="molecule type" value="Genomic_DNA"/>
</dbReference>
<dbReference type="InterPro" id="IPR049278">
    <property type="entry name" value="MS_channel_C"/>
</dbReference>
<dbReference type="SUPFAM" id="SSF82861">
    <property type="entry name" value="Mechanosensitive channel protein MscS (YggB), transmembrane region"/>
    <property type="match status" value="1"/>
</dbReference>
<reference evidence="11 12" key="1">
    <citation type="submission" date="2018-04" db="EMBL/GenBank/DDBJ databases">
        <title>Novel Campyloabacter and Helicobacter Species and Strains.</title>
        <authorList>
            <person name="Mannion A.J."/>
            <person name="Shen Z."/>
            <person name="Fox J.G."/>
        </authorList>
    </citation>
    <scope>NUCLEOTIDE SEQUENCE [LARGE SCALE GENOMIC DNA]</scope>
    <source>
        <strain evidence="11 12">MIT 17-337</strain>
    </source>
</reference>
<keyword evidence="5 7" id="KW-1133">Transmembrane helix</keyword>
<evidence type="ECO:0000256" key="7">
    <source>
        <dbReference type="SAM" id="Phobius"/>
    </source>
</evidence>
<comment type="subcellular location">
    <subcellularLocation>
        <location evidence="1">Cell membrane</location>
        <topology evidence="1">Multi-pass membrane protein</topology>
    </subcellularLocation>
</comment>
<keyword evidence="12" id="KW-1185">Reference proteome</keyword>
<dbReference type="RefSeq" id="WP_115543091.1">
    <property type="nucleotide sequence ID" value="NZ_NXLQ01000010.1"/>
</dbReference>
<dbReference type="Proteomes" id="UP000256379">
    <property type="component" value="Unassembled WGS sequence"/>
</dbReference>